<dbReference type="Proteomes" id="UP000186817">
    <property type="component" value="Unassembled WGS sequence"/>
</dbReference>
<keyword evidence="2" id="KW-1185">Reference proteome</keyword>
<sequence>MRGRLEKFCRTEPLSLEELIEVKALLASKGTLDYSRAKCKDARGKFTGPFSASAANAKGDHTGSSMFGSWLRDSWRPRVLGSLGAESPTAELLCLFHSRLP</sequence>
<proteinExistence type="predicted"/>
<gene>
    <name evidence="1" type="ORF">AK812_SmicGene45466</name>
</gene>
<reference evidence="1 2" key="1">
    <citation type="submission" date="2016-02" db="EMBL/GenBank/DDBJ databases">
        <title>Genome analysis of coral dinoflagellate symbionts highlights evolutionary adaptations to a symbiotic lifestyle.</title>
        <authorList>
            <person name="Aranda M."/>
            <person name="Li Y."/>
            <person name="Liew Y.J."/>
            <person name="Baumgarten S."/>
            <person name="Simakov O."/>
            <person name="Wilson M."/>
            <person name="Piel J."/>
            <person name="Ashoor H."/>
            <person name="Bougouffa S."/>
            <person name="Bajic V.B."/>
            <person name="Ryu T."/>
            <person name="Ravasi T."/>
            <person name="Bayer T."/>
            <person name="Micklem G."/>
            <person name="Kim H."/>
            <person name="Bhak J."/>
            <person name="Lajeunesse T.C."/>
            <person name="Voolstra C.R."/>
        </authorList>
    </citation>
    <scope>NUCLEOTIDE SEQUENCE [LARGE SCALE GENOMIC DNA]</scope>
    <source>
        <strain evidence="1 2">CCMP2467</strain>
    </source>
</reference>
<accession>A0A1Q9BW38</accession>
<comment type="caution">
    <text evidence="1">The sequence shown here is derived from an EMBL/GenBank/DDBJ whole genome shotgun (WGS) entry which is preliminary data.</text>
</comment>
<evidence type="ECO:0000313" key="2">
    <source>
        <dbReference type="Proteomes" id="UP000186817"/>
    </source>
</evidence>
<protein>
    <submittedName>
        <fullName evidence="1">Uncharacterized protein</fullName>
    </submittedName>
</protein>
<dbReference type="AlphaFoldDB" id="A0A1Q9BW38"/>
<dbReference type="EMBL" id="LSRX01003105">
    <property type="protein sequence ID" value="OLP74872.1"/>
    <property type="molecule type" value="Genomic_DNA"/>
</dbReference>
<name>A0A1Q9BW38_SYMMI</name>
<organism evidence="1 2">
    <name type="scientific">Symbiodinium microadriaticum</name>
    <name type="common">Dinoflagellate</name>
    <name type="synonym">Zooxanthella microadriatica</name>
    <dbReference type="NCBI Taxonomy" id="2951"/>
    <lineage>
        <taxon>Eukaryota</taxon>
        <taxon>Sar</taxon>
        <taxon>Alveolata</taxon>
        <taxon>Dinophyceae</taxon>
        <taxon>Suessiales</taxon>
        <taxon>Symbiodiniaceae</taxon>
        <taxon>Symbiodinium</taxon>
    </lineage>
</organism>
<evidence type="ECO:0000313" key="1">
    <source>
        <dbReference type="EMBL" id="OLP74872.1"/>
    </source>
</evidence>